<dbReference type="AlphaFoldDB" id="A0A1H5WAC3"/>
<evidence type="ECO:0000256" key="1">
    <source>
        <dbReference type="ARBA" id="ARBA00004141"/>
    </source>
</evidence>
<dbReference type="NCBIfam" id="NF038017">
    <property type="entry name" value="ABC_perm1"/>
    <property type="match status" value="1"/>
</dbReference>
<sequence length="216" mass="24204">MEILKIVITSLYVSLTATFIASFFALVFGMFFLTKQFKLKDLFIKLFDSFTAMPPVLMGLLVFLLLSKNGPLGKYNLLFTPFAMILAQTLLVFPIIFTLMVKQIDKNALRIQKTCYMLGGRYKDFLTLILKECKNEIMTAVTSGFSRAISEVGAVMMVGGNIKGYTRVMTTFIALETSKGNFKGAVLVGVILLCISFIVNAILYNLKGREPNEYLY</sequence>
<keyword evidence="8" id="KW-1185">Reference proteome</keyword>
<evidence type="ECO:0000256" key="2">
    <source>
        <dbReference type="ARBA" id="ARBA00022692"/>
    </source>
</evidence>
<dbReference type="SUPFAM" id="SSF161098">
    <property type="entry name" value="MetI-like"/>
    <property type="match status" value="1"/>
</dbReference>
<dbReference type="GO" id="GO:0055085">
    <property type="term" value="P:transmembrane transport"/>
    <property type="evidence" value="ECO:0007669"/>
    <property type="project" value="InterPro"/>
</dbReference>
<dbReference type="Gene3D" id="1.10.3720.10">
    <property type="entry name" value="MetI-like"/>
    <property type="match status" value="1"/>
</dbReference>
<dbReference type="CDD" id="cd06261">
    <property type="entry name" value="TM_PBP2"/>
    <property type="match status" value="1"/>
</dbReference>
<keyword evidence="3 5" id="KW-1133">Transmembrane helix</keyword>
<dbReference type="PANTHER" id="PTHR43632">
    <property type="entry name" value="PERMEASE COMPONENT OF TUNGSTATE ABC TRANSPORTER"/>
    <property type="match status" value="1"/>
</dbReference>
<feature type="transmembrane region" description="Helical" evidence="5">
    <location>
        <begin position="78"/>
        <end position="101"/>
    </location>
</feature>
<dbReference type="EMBL" id="FNUK01000018">
    <property type="protein sequence ID" value="SEF96509.1"/>
    <property type="molecule type" value="Genomic_DNA"/>
</dbReference>
<evidence type="ECO:0000259" key="6">
    <source>
        <dbReference type="PROSITE" id="PS50928"/>
    </source>
</evidence>
<feature type="transmembrane region" description="Helical" evidence="5">
    <location>
        <begin position="46"/>
        <end position="66"/>
    </location>
</feature>
<feature type="domain" description="ABC transmembrane type-1" evidence="6">
    <location>
        <begin position="7"/>
        <end position="203"/>
    </location>
</feature>
<evidence type="ECO:0000256" key="3">
    <source>
        <dbReference type="ARBA" id="ARBA00022989"/>
    </source>
</evidence>
<dbReference type="Proteomes" id="UP000242850">
    <property type="component" value="Unassembled WGS sequence"/>
</dbReference>
<feature type="transmembrane region" description="Helical" evidence="5">
    <location>
        <begin position="12"/>
        <end position="34"/>
    </location>
</feature>
<dbReference type="RefSeq" id="WP_103896368.1">
    <property type="nucleotide sequence ID" value="NZ_FNUK01000018.1"/>
</dbReference>
<evidence type="ECO:0000256" key="5">
    <source>
        <dbReference type="SAM" id="Phobius"/>
    </source>
</evidence>
<dbReference type="InterPro" id="IPR035906">
    <property type="entry name" value="MetI-like_sf"/>
</dbReference>
<dbReference type="GO" id="GO:0016020">
    <property type="term" value="C:membrane"/>
    <property type="evidence" value="ECO:0007669"/>
    <property type="project" value="UniProtKB-SubCell"/>
</dbReference>
<dbReference type="InterPro" id="IPR000515">
    <property type="entry name" value="MetI-like"/>
</dbReference>
<reference evidence="8" key="1">
    <citation type="submission" date="2016-10" db="EMBL/GenBank/DDBJ databases">
        <authorList>
            <person name="Varghese N."/>
            <person name="Submissions S."/>
        </authorList>
    </citation>
    <scope>NUCLEOTIDE SEQUENCE [LARGE SCALE GENOMIC DNA]</scope>
    <source>
        <strain evidence="8">DSM 5463</strain>
    </source>
</reference>
<dbReference type="PROSITE" id="PS50928">
    <property type="entry name" value="ABC_TM1"/>
    <property type="match status" value="1"/>
</dbReference>
<dbReference type="InterPro" id="IPR049783">
    <property type="entry name" value="ABC_perm_TupB-like"/>
</dbReference>
<accession>A0A1H5WAC3</accession>
<proteinExistence type="predicted"/>
<comment type="subcellular location">
    <subcellularLocation>
        <location evidence="1">Membrane</location>
        <topology evidence="1">Multi-pass membrane protein</topology>
    </subcellularLocation>
</comment>
<evidence type="ECO:0000313" key="8">
    <source>
        <dbReference type="Proteomes" id="UP000242850"/>
    </source>
</evidence>
<gene>
    <name evidence="7" type="ORF">SAMN05660865_01427</name>
</gene>
<evidence type="ECO:0000256" key="4">
    <source>
        <dbReference type="ARBA" id="ARBA00023136"/>
    </source>
</evidence>
<dbReference type="OrthoDB" id="9781724at2"/>
<evidence type="ECO:0000313" key="7">
    <source>
        <dbReference type="EMBL" id="SEF96509.1"/>
    </source>
</evidence>
<feature type="transmembrane region" description="Helical" evidence="5">
    <location>
        <begin position="185"/>
        <end position="206"/>
    </location>
</feature>
<organism evidence="7 8">
    <name type="scientific">Caloramator fervidus</name>
    <dbReference type="NCBI Taxonomy" id="29344"/>
    <lineage>
        <taxon>Bacteria</taxon>
        <taxon>Bacillati</taxon>
        <taxon>Bacillota</taxon>
        <taxon>Clostridia</taxon>
        <taxon>Eubacteriales</taxon>
        <taxon>Clostridiaceae</taxon>
        <taxon>Caloramator</taxon>
    </lineage>
</organism>
<name>A0A1H5WAC3_9CLOT</name>
<keyword evidence="2 5" id="KW-0812">Transmembrane</keyword>
<protein>
    <submittedName>
        <fullName evidence="7">Tungstate transport system permease protein</fullName>
    </submittedName>
</protein>
<keyword evidence="4 5" id="KW-0472">Membrane</keyword>
<dbReference type="PANTHER" id="PTHR43632:SF1">
    <property type="entry name" value="PERMEASE COMPONENT OF TUNGSTATE ABC TRANSPORTER"/>
    <property type="match status" value="1"/>
</dbReference>